<dbReference type="PANTHER" id="PTHR45228">
    <property type="entry name" value="CYCLIC DI-GMP PHOSPHODIESTERASE TM_0186-RELATED"/>
    <property type="match status" value="1"/>
</dbReference>
<sequence length="493" mass="55948">MIILHMPYCVFSLSFSIGKCYGTAMLNRNRLRIRLIVLIIPLVVAVILGSGIFASLEARKALVRVVNRHMVYKAEQLRDYVTSEWGILNELDLDAQQEYRIIAEESLKSYAVSLLRGKTENIIAFDGDGNVQMRIGYGDFPDPEPWSGAQNYESLHQGWFSGTLHGEKRVGVAFDLEAFGWTVLISEGEEAYFTEIQEIRYTYFWILASTIVLISILIAVYLGYIIRPVEHLTQTMQHISSSQDLSMRAQIESTDEIGFLADRFNSMISSMQRSYMDLQHARDAEESSRKTAVQRELETLNLLGRVSDFRDEDTGEHLRRIGSFSALFSRLLGQTGREQDLIFYSAPLHDIGKIGIPDSILLKPGRLTDEEFEQMKLHTLFGYNILKDAESEYLSLGARIALTHHEKWNGSGYPEGLAGEDIPLPGRIVALVDVFDALISERPYKRAWPPEDAFALILEQRGKHFDPALVDLFEKNFPAFRTMLGLPDFSLES</sequence>
<dbReference type="GO" id="GO:0016020">
    <property type="term" value="C:membrane"/>
    <property type="evidence" value="ECO:0007669"/>
    <property type="project" value="InterPro"/>
</dbReference>
<dbReference type="SUPFAM" id="SSF158472">
    <property type="entry name" value="HAMP domain-like"/>
    <property type="match status" value="1"/>
</dbReference>
<dbReference type="Pfam" id="PF00672">
    <property type="entry name" value="HAMP"/>
    <property type="match status" value="1"/>
</dbReference>
<keyword evidence="1" id="KW-0812">Transmembrane</keyword>
<dbReference type="SUPFAM" id="SSF109604">
    <property type="entry name" value="HD-domain/PDEase-like"/>
    <property type="match status" value="1"/>
</dbReference>
<dbReference type="InterPro" id="IPR052020">
    <property type="entry name" value="Cyclic_di-GMP/3'3'-cGAMP_PDE"/>
</dbReference>
<evidence type="ECO:0000313" key="5">
    <source>
        <dbReference type="Proteomes" id="UP000192343"/>
    </source>
</evidence>
<protein>
    <recommendedName>
        <fullName evidence="6">Two-component system response regulator</fullName>
    </recommendedName>
</protein>
<keyword evidence="1" id="KW-1133">Transmembrane helix</keyword>
<dbReference type="Gene3D" id="1.10.3210.10">
    <property type="entry name" value="Hypothetical protein af1432"/>
    <property type="match status" value="1"/>
</dbReference>
<accession>A0A1Y1RTQ2</accession>
<feature type="transmembrane region" description="Helical" evidence="1">
    <location>
        <begin position="203"/>
        <end position="226"/>
    </location>
</feature>
<organism evidence="4 5">
    <name type="scientific">Marispirochaeta aestuarii</name>
    <dbReference type="NCBI Taxonomy" id="1963862"/>
    <lineage>
        <taxon>Bacteria</taxon>
        <taxon>Pseudomonadati</taxon>
        <taxon>Spirochaetota</taxon>
        <taxon>Spirochaetia</taxon>
        <taxon>Spirochaetales</taxon>
        <taxon>Spirochaetaceae</taxon>
        <taxon>Marispirochaeta</taxon>
    </lineage>
</organism>
<evidence type="ECO:0000259" key="2">
    <source>
        <dbReference type="PROSITE" id="PS50885"/>
    </source>
</evidence>
<dbReference type="Pfam" id="PF13487">
    <property type="entry name" value="HD_5"/>
    <property type="match status" value="1"/>
</dbReference>
<feature type="domain" description="HAMP" evidence="2">
    <location>
        <begin position="223"/>
        <end position="276"/>
    </location>
</feature>
<dbReference type="EMBL" id="MWQY01000026">
    <property type="protein sequence ID" value="ORC31166.1"/>
    <property type="molecule type" value="Genomic_DNA"/>
</dbReference>
<keyword evidence="1" id="KW-0472">Membrane</keyword>
<dbReference type="InterPro" id="IPR003660">
    <property type="entry name" value="HAMP_dom"/>
</dbReference>
<evidence type="ECO:0008006" key="6">
    <source>
        <dbReference type="Google" id="ProtNLM"/>
    </source>
</evidence>
<name>A0A1Y1RTQ2_9SPIO</name>
<keyword evidence="5" id="KW-1185">Reference proteome</keyword>
<dbReference type="Gene3D" id="6.10.340.10">
    <property type="match status" value="1"/>
</dbReference>
<comment type="caution">
    <text evidence="4">The sequence shown here is derived from an EMBL/GenBank/DDBJ whole genome shotgun (WGS) entry which is preliminary data.</text>
</comment>
<reference evidence="4 5" key="1">
    <citation type="submission" date="2017-03" db="EMBL/GenBank/DDBJ databases">
        <title>Draft Genome sequence of Marispirochaeta sp. strain JC444.</title>
        <authorList>
            <person name="Shivani Y."/>
            <person name="Subhash Y."/>
            <person name="Sasikala C."/>
            <person name="Ramana C."/>
        </authorList>
    </citation>
    <scope>NUCLEOTIDE SEQUENCE [LARGE SCALE GENOMIC DNA]</scope>
    <source>
        <strain evidence="4 5">JC444</strain>
    </source>
</reference>
<dbReference type="AlphaFoldDB" id="A0A1Y1RTQ2"/>
<dbReference type="Proteomes" id="UP000192343">
    <property type="component" value="Unassembled WGS sequence"/>
</dbReference>
<dbReference type="GO" id="GO:0007165">
    <property type="term" value="P:signal transduction"/>
    <property type="evidence" value="ECO:0007669"/>
    <property type="project" value="InterPro"/>
</dbReference>
<dbReference type="SMART" id="SM00304">
    <property type="entry name" value="HAMP"/>
    <property type="match status" value="1"/>
</dbReference>
<evidence type="ECO:0000256" key="1">
    <source>
        <dbReference type="SAM" id="Phobius"/>
    </source>
</evidence>
<dbReference type="STRING" id="1963862.B4O97_17285"/>
<proteinExistence type="predicted"/>
<dbReference type="InterPro" id="IPR037522">
    <property type="entry name" value="HD_GYP_dom"/>
</dbReference>
<gene>
    <name evidence="4" type="ORF">B4O97_17285</name>
</gene>
<dbReference type="PANTHER" id="PTHR45228:SF1">
    <property type="entry name" value="CYCLIC DI-GMP PHOSPHODIESTERASE TM_0186"/>
    <property type="match status" value="1"/>
</dbReference>
<dbReference type="CDD" id="cd00077">
    <property type="entry name" value="HDc"/>
    <property type="match status" value="1"/>
</dbReference>
<dbReference type="InterPro" id="IPR003607">
    <property type="entry name" value="HD/PDEase_dom"/>
</dbReference>
<evidence type="ECO:0000313" key="4">
    <source>
        <dbReference type="EMBL" id="ORC31166.1"/>
    </source>
</evidence>
<dbReference type="PROSITE" id="PS51832">
    <property type="entry name" value="HD_GYP"/>
    <property type="match status" value="1"/>
</dbReference>
<dbReference type="CDD" id="cd06225">
    <property type="entry name" value="HAMP"/>
    <property type="match status" value="1"/>
</dbReference>
<feature type="transmembrane region" description="Helical" evidence="1">
    <location>
        <begin position="35"/>
        <end position="56"/>
    </location>
</feature>
<dbReference type="SMART" id="SM00471">
    <property type="entry name" value="HDc"/>
    <property type="match status" value="1"/>
</dbReference>
<dbReference type="PROSITE" id="PS50885">
    <property type="entry name" value="HAMP"/>
    <property type="match status" value="1"/>
</dbReference>
<evidence type="ECO:0000259" key="3">
    <source>
        <dbReference type="PROSITE" id="PS51832"/>
    </source>
</evidence>
<feature type="domain" description="HD-GYP" evidence="3">
    <location>
        <begin position="292"/>
        <end position="489"/>
    </location>
</feature>